<protein>
    <submittedName>
        <fullName evidence="2">Type II toxin-antitoxin system RelE/ParE family toxin</fullName>
    </submittedName>
</protein>
<evidence type="ECO:0000256" key="1">
    <source>
        <dbReference type="ARBA" id="ARBA00022649"/>
    </source>
</evidence>
<evidence type="ECO:0000313" key="3">
    <source>
        <dbReference type="Proteomes" id="UP000639775"/>
    </source>
</evidence>
<reference evidence="2" key="1">
    <citation type="submission" date="2020-03" db="EMBL/GenBank/DDBJ databases">
        <title>Roseovarius gahaiensis sp. nov., isolated from Gahai Saline Lake, China.</title>
        <authorList>
            <person name="Sun X."/>
        </authorList>
    </citation>
    <scope>NUCLEOTIDE SEQUENCE</scope>
    <source>
        <strain evidence="2">GH877</strain>
    </source>
</reference>
<dbReference type="RefSeq" id="WP_167199805.1">
    <property type="nucleotide sequence ID" value="NZ_JAAORB010000048.1"/>
</dbReference>
<keyword evidence="1" id="KW-1277">Toxin-antitoxin system</keyword>
<gene>
    <name evidence="2" type="ORF">HAT86_15260</name>
</gene>
<name>A0A967BG29_9RHOB</name>
<dbReference type="Proteomes" id="UP000639775">
    <property type="component" value="Unassembled WGS sequence"/>
</dbReference>
<dbReference type="Gene3D" id="3.30.2310.20">
    <property type="entry name" value="RelE-like"/>
    <property type="match status" value="1"/>
</dbReference>
<dbReference type="AlphaFoldDB" id="A0A967BG29"/>
<dbReference type="Pfam" id="PF05016">
    <property type="entry name" value="ParE_toxin"/>
    <property type="match status" value="1"/>
</dbReference>
<dbReference type="InterPro" id="IPR007712">
    <property type="entry name" value="RelE/ParE_toxin"/>
</dbReference>
<dbReference type="InterPro" id="IPR035093">
    <property type="entry name" value="RelE/ParE_toxin_dom_sf"/>
</dbReference>
<evidence type="ECO:0000313" key="2">
    <source>
        <dbReference type="EMBL" id="NHQ75809.1"/>
    </source>
</evidence>
<organism evidence="2 3">
    <name type="scientific">Roseovarius gahaiensis</name>
    <dbReference type="NCBI Taxonomy" id="2716691"/>
    <lineage>
        <taxon>Bacteria</taxon>
        <taxon>Pseudomonadati</taxon>
        <taxon>Pseudomonadota</taxon>
        <taxon>Alphaproteobacteria</taxon>
        <taxon>Rhodobacterales</taxon>
        <taxon>Roseobacteraceae</taxon>
        <taxon>Roseovarius</taxon>
    </lineage>
</organism>
<accession>A0A967BG29</accession>
<keyword evidence="3" id="KW-1185">Reference proteome</keyword>
<proteinExistence type="predicted"/>
<sequence length="44" mass="4961">MKALELSPKARADLEDIWLYSLSQWGLAQADAYLAALRRIIEGL</sequence>
<comment type="caution">
    <text evidence="2">The sequence shown here is derived from an EMBL/GenBank/DDBJ whole genome shotgun (WGS) entry which is preliminary data.</text>
</comment>
<dbReference type="EMBL" id="JAAORB010000048">
    <property type="protein sequence ID" value="NHQ75809.1"/>
    <property type="molecule type" value="Genomic_DNA"/>
</dbReference>